<name>A0AAE0INA2_9PEZI</name>
<evidence type="ECO:0000256" key="1">
    <source>
        <dbReference type="SAM" id="MobiDB-lite"/>
    </source>
</evidence>
<feature type="compositionally biased region" description="Low complexity" evidence="1">
    <location>
        <begin position="42"/>
        <end position="57"/>
    </location>
</feature>
<reference evidence="2" key="1">
    <citation type="journal article" date="2023" name="Mol. Phylogenet. Evol.">
        <title>Genome-scale phylogeny and comparative genomics of the fungal order Sordariales.</title>
        <authorList>
            <person name="Hensen N."/>
            <person name="Bonometti L."/>
            <person name="Westerberg I."/>
            <person name="Brannstrom I.O."/>
            <person name="Guillou S."/>
            <person name="Cros-Aarteil S."/>
            <person name="Calhoun S."/>
            <person name="Haridas S."/>
            <person name="Kuo A."/>
            <person name="Mondo S."/>
            <person name="Pangilinan J."/>
            <person name="Riley R."/>
            <person name="LaButti K."/>
            <person name="Andreopoulos B."/>
            <person name="Lipzen A."/>
            <person name="Chen C."/>
            <person name="Yan M."/>
            <person name="Daum C."/>
            <person name="Ng V."/>
            <person name="Clum A."/>
            <person name="Steindorff A."/>
            <person name="Ohm R.A."/>
            <person name="Martin F."/>
            <person name="Silar P."/>
            <person name="Natvig D.O."/>
            <person name="Lalanne C."/>
            <person name="Gautier V."/>
            <person name="Ament-Velasquez S.L."/>
            <person name="Kruys A."/>
            <person name="Hutchinson M.I."/>
            <person name="Powell A.J."/>
            <person name="Barry K."/>
            <person name="Miller A.N."/>
            <person name="Grigoriev I.V."/>
            <person name="Debuchy R."/>
            <person name="Gladieux P."/>
            <person name="Hiltunen Thoren M."/>
            <person name="Johannesson H."/>
        </authorList>
    </citation>
    <scope>NUCLEOTIDE SEQUENCE</scope>
    <source>
        <strain evidence="2">SMH4131-1</strain>
    </source>
</reference>
<dbReference type="Proteomes" id="UP001286456">
    <property type="component" value="Unassembled WGS sequence"/>
</dbReference>
<reference evidence="2" key="2">
    <citation type="submission" date="2023-06" db="EMBL/GenBank/DDBJ databases">
        <authorList>
            <consortium name="Lawrence Berkeley National Laboratory"/>
            <person name="Haridas S."/>
            <person name="Hensen N."/>
            <person name="Bonometti L."/>
            <person name="Westerberg I."/>
            <person name="Brannstrom I.O."/>
            <person name="Guillou S."/>
            <person name="Cros-Aarteil S."/>
            <person name="Calhoun S."/>
            <person name="Kuo A."/>
            <person name="Mondo S."/>
            <person name="Pangilinan J."/>
            <person name="Riley R."/>
            <person name="Labutti K."/>
            <person name="Andreopoulos B."/>
            <person name="Lipzen A."/>
            <person name="Chen C."/>
            <person name="Yanf M."/>
            <person name="Daum C."/>
            <person name="Ng V."/>
            <person name="Clum A."/>
            <person name="Steindorff A."/>
            <person name="Ohm R."/>
            <person name="Martin F."/>
            <person name="Silar P."/>
            <person name="Natvig D."/>
            <person name="Lalanne C."/>
            <person name="Gautier V."/>
            <person name="Ament-Velasquez S.L."/>
            <person name="Kruys A."/>
            <person name="Hutchinson M.I."/>
            <person name="Powell A.J."/>
            <person name="Barry K."/>
            <person name="Miller A.N."/>
            <person name="Grigoriev I.V."/>
            <person name="Debuchy R."/>
            <person name="Gladieux P."/>
            <person name="Thoren M.H."/>
            <person name="Johannesson H."/>
        </authorList>
    </citation>
    <scope>NUCLEOTIDE SEQUENCE</scope>
    <source>
        <strain evidence="2">SMH4131-1</strain>
    </source>
</reference>
<comment type="caution">
    <text evidence="2">The sequence shown here is derived from an EMBL/GenBank/DDBJ whole genome shotgun (WGS) entry which is preliminary data.</text>
</comment>
<feature type="compositionally biased region" description="Polar residues" evidence="1">
    <location>
        <begin position="372"/>
        <end position="386"/>
    </location>
</feature>
<feature type="compositionally biased region" description="Acidic residues" evidence="1">
    <location>
        <begin position="187"/>
        <end position="198"/>
    </location>
</feature>
<feature type="compositionally biased region" description="Polar residues" evidence="1">
    <location>
        <begin position="20"/>
        <end position="31"/>
    </location>
</feature>
<feature type="compositionally biased region" description="Basic and acidic residues" evidence="1">
    <location>
        <begin position="226"/>
        <end position="238"/>
    </location>
</feature>
<protein>
    <submittedName>
        <fullName evidence="2">Uncharacterized protein</fullName>
    </submittedName>
</protein>
<feature type="region of interest" description="Disordered" evidence="1">
    <location>
        <begin position="547"/>
        <end position="578"/>
    </location>
</feature>
<proteinExistence type="predicted"/>
<organism evidence="2 3">
    <name type="scientific">Cercophora scortea</name>
    <dbReference type="NCBI Taxonomy" id="314031"/>
    <lineage>
        <taxon>Eukaryota</taxon>
        <taxon>Fungi</taxon>
        <taxon>Dikarya</taxon>
        <taxon>Ascomycota</taxon>
        <taxon>Pezizomycotina</taxon>
        <taxon>Sordariomycetes</taxon>
        <taxon>Sordariomycetidae</taxon>
        <taxon>Sordariales</taxon>
        <taxon>Lasiosphaeriaceae</taxon>
        <taxon>Cercophora</taxon>
    </lineage>
</organism>
<feature type="compositionally biased region" description="Polar residues" evidence="1">
    <location>
        <begin position="287"/>
        <end position="299"/>
    </location>
</feature>
<feature type="compositionally biased region" description="Acidic residues" evidence="1">
    <location>
        <begin position="329"/>
        <end position="351"/>
    </location>
</feature>
<dbReference type="AlphaFoldDB" id="A0AAE0INA2"/>
<gene>
    <name evidence="2" type="ORF">B0T19DRAFT_475799</name>
</gene>
<evidence type="ECO:0000313" key="3">
    <source>
        <dbReference type="Proteomes" id="UP001286456"/>
    </source>
</evidence>
<evidence type="ECO:0000313" key="2">
    <source>
        <dbReference type="EMBL" id="KAK3328147.1"/>
    </source>
</evidence>
<feature type="region of interest" description="Disordered" evidence="1">
    <location>
        <begin position="1"/>
        <end position="389"/>
    </location>
</feature>
<keyword evidence="3" id="KW-1185">Reference proteome</keyword>
<feature type="compositionally biased region" description="Acidic residues" evidence="1">
    <location>
        <begin position="555"/>
        <end position="565"/>
    </location>
</feature>
<feature type="compositionally biased region" description="Low complexity" evidence="1">
    <location>
        <begin position="246"/>
        <end position="259"/>
    </location>
</feature>
<feature type="compositionally biased region" description="Basic and acidic residues" evidence="1">
    <location>
        <begin position="199"/>
        <end position="210"/>
    </location>
</feature>
<sequence length="657" mass="71168">MDDPWGSPWTTDHDKHHKPSSPTKSTRSARSAKSELEPPPRAFFSNSSSSSPRIPAITAESPWADVDDHGLGDWAAPELLGSTPTGWGGAWGGTSSPNLLTSPPRHDAFGKTNDTFGKAGPIAWPGSIAIPQATSGSAFRQPSPDPWATDFSARTPSRDDISTPRLVVDSPRPLDVLDDVKQKLDVEPEQVWDTNDDTGSEHKTAPHEKVVPVGLQAEPSATSSASEEKEQERVDGCDYVRPSVESVSTSHISRPSSPSGDDTDDENDRQDSPITSIDEESKVRQQVVRQTSGKVQQLVTKFDGLARSSSQEPRPIPSRGRSESRSVVDMDDGADEAGDFGDFEDADEVVELPEKSTPERTVTPRPVGGSPRTWNSPEASSPQSARDASLKSGRAISNFGQVKFEVDLSNVDALFGKDSLDSTPSVATVDSDLSDHIVTDSFTEISERKTWYRISRLGSSMKHNAGDDDNYRRVAWATSNVRLDTIKTVRRWMEEDSITGRVTLGGGVSKTQKNMFGWDSSLEPVALDAVHRWRRWFYLHLYRKQQPGSPPLPQDNDDADDDDWGEMVSSPTEAKPPANGFHIIDDASPPPTSGTGFAVPTIPMVPGTSVTKLETSATVIPPTTAPAIDPCPGCLEDDSPIDLSFHITTSSNPGKDI</sequence>
<dbReference type="EMBL" id="JAUEPO010000003">
    <property type="protein sequence ID" value="KAK3328147.1"/>
    <property type="molecule type" value="Genomic_DNA"/>
</dbReference>
<accession>A0AAE0INA2</accession>